<evidence type="ECO:0000313" key="1">
    <source>
        <dbReference type="EMBL" id="SVE02912.1"/>
    </source>
</evidence>
<sequence>CQAKKLQNYKTFFILVVDMACGKCL</sequence>
<reference evidence="1" key="1">
    <citation type="submission" date="2018-05" db="EMBL/GenBank/DDBJ databases">
        <authorList>
            <person name="Lanie J.A."/>
            <person name="Ng W.-L."/>
            <person name="Kazmierczak K.M."/>
            <person name="Andrzejewski T.M."/>
            <person name="Davidsen T.M."/>
            <person name="Wayne K.J."/>
            <person name="Tettelin H."/>
            <person name="Glass J.I."/>
            <person name="Rusch D."/>
            <person name="Podicherti R."/>
            <person name="Tsui H.-C.T."/>
            <person name="Winkler M.E."/>
        </authorList>
    </citation>
    <scope>NUCLEOTIDE SEQUENCE</scope>
</reference>
<protein>
    <submittedName>
        <fullName evidence="1">Uncharacterized protein</fullName>
    </submittedName>
</protein>
<accession>A0A383A561</accession>
<name>A0A383A561_9ZZZZ</name>
<feature type="non-terminal residue" evidence="1">
    <location>
        <position position="1"/>
    </location>
</feature>
<dbReference type="EMBL" id="UINC01189287">
    <property type="protein sequence ID" value="SVE02912.1"/>
    <property type="molecule type" value="Genomic_DNA"/>
</dbReference>
<organism evidence="1">
    <name type="scientific">marine metagenome</name>
    <dbReference type="NCBI Taxonomy" id="408172"/>
    <lineage>
        <taxon>unclassified sequences</taxon>
        <taxon>metagenomes</taxon>
        <taxon>ecological metagenomes</taxon>
    </lineage>
</organism>
<gene>
    <name evidence="1" type="ORF">METZ01_LOCUS455766</name>
</gene>
<dbReference type="AlphaFoldDB" id="A0A383A561"/>
<proteinExistence type="predicted"/>